<reference evidence="1" key="1">
    <citation type="submission" date="2019-10" db="EMBL/GenBank/DDBJ databases">
        <title>Draft genome sequece of Microseira wollei NIES-4236.</title>
        <authorList>
            <person name="Yamaguchi H."/>
            <person name="Suzuki S."/>
            <person name="Kawachi M."/>
        </authorList>
    </citation>
    <scope>NUCLEOTIDE SEQUENCE</scope>
    <source>
        <strain evidence="1">NIES-4236</strain>
    </source>
</reference>
<gene>
    <name evidence="1" type="ORF">MiSe_66940</name>
</gene>
<dbReference type="AlphaFoldDB" id="A0AAV3XLG0"/>
<comment type="caution">
    <text evidence="1">The sequence shown here is derived from an EMBL/GenBank/DDBJ whole genome shotgun (WGS) entry which is preliminary data.</text>
</comment>
<accession>A0AAV3XLG0</accession>
<organism evidence="1 2">
    <name type="scientific">Microseira wollei NIES-4236</name>
    <dbReference type="NCBI Taxonomy" id="2530354"/>
    <lineage>
        <taxon>Bacteria</taxon>
        <taxon>Bacillati</taxon>
        <taxon>Cyanobacteriota</taxon>
        <taxon>Cyanophyceae</taxon>
        <taxon>Oscillatoriophycideae</taxon>
        <taxon>Aerosakkonematales</taxon>
        <taxon>Aerosakkonemataceae</taxon>
        <taxon>Microseira</taxon>
    </lineage>
</organism>
<dbReference type="EMBL" id="BLAY01000138">
    <property type="protein sequence ID" value="GET41880.1"/>
    <property type="molecule type" value="Genomic_DNA"/>
</dbReference>
<proteinExistence type="predicted"/>
<dbReference type="Proteomes" id="UP001050975">
    <property type="component" value="Unassembled WGS sequence"/>
</dbReference>
<evidence type="ECO:0000313" key="2">
    <source>
        <dbReference type="Proteomes" id="UP001050975"/>
    </source>
</evidence>
<keyword evidence="2" id="KW-1185">Reference proteome</keyword>
<sequence length="55" mass="5601">MGEGETGRVGTSPYPLIPLSPFPLVSPSPSPCAAWESVLCGDVPSGRSTVQLLGC</sequence>
<name>A0AAV3XLG0_9CYAN</name>
<evidence type="ECO:0000313" key="1">
    <source>
        <dbReference type="EMBL" id="GET41880.1"/>
    </source>
</evidence>
<protein>
    <submittedName>
        <fullName evidence="1">Uncharacterized protein</fullName>
    </submittedName>
</protein>